<sequence length="95" mass="10641">MSSDQLIWIESALPTRTFEQWLVSKSLLNGTSDAPVVRWSVVQSDRPAHFQLETEMAALENHIDDLITGSPEIREMPEAVTALRAYQLYTAAAHS</sequence>
<keyword evidence="2" id="KW-1185">Reference proteome</keyword>
<evidence type="ECO:0000313" key="2">
    <source>
        <dbReference type="Proteomes" id="UP001595530"/>
    </source>
</evidence>
<organism evidence="1 2">
    <name type="scientific">Undibacterium arcticum</name>
    <dbReference type="NCBI Taxonomy" id="1762892"/>
    <lineage>
        <taxon>Bacteria</taxon>
        <taxon>Pseudomonadati</taxon>
        <taxon>Pseudomonadota</taxon>
        <taxon>Betaproteobacteria</taxon>
        <taxon>Burkholderiales</taxon>
        <taxon>Oxalobacteraceae</taxon>
        <taxon>Undibacterium</taxon>
    </lineage>
</organism>
<protein>
    <submittedName>
        <fullName evidence="1">Uncharacterized protein</fullName>
    </submittedName>
</protein>
<dbReference type="RefSeq" id="WP_390326467.1">
    <property type="nucleotide sequence ID" value="NZ_JBHRTP010000008.1"/>
</dbReference>
<proteinExistence type="predicted"/>
<dbReference type="Proteomes" id="UP001595530">
    <property type="component" value="Unassembled WGS sequence"/>
</dbReference>
<reference evidence="2" key="1">
    <citation type="journal article" date="2019" name="Int. J. Syst. Evol. Microbiol.">
        <title>The Global Catalogue of Microorganisms (GCM) 10K type strain sequencing project: providing services to taxonomists for standard genome sequencing and annotation.</title>
        <authorList>
            <consortium name="The Broad Institute Genomics Platform"/>
            <consortium name="The Broad Institute Genome Sequencing Center for Infectious Disease"/>
            <person name="Wu L."/>
            <person name="Ma J."/>
        </authorList>
    </citation>
    <scope>NUCLEOTIDE SEQUENCE [LARGE SCALE GENOMIC DNA]</scope>
    <source>
        <strain evidence="2">KCTC 42986</strain>
    </source>
</reference>
<name>A0ABV7EYT8_9BURK</name>
<evidence type="ECO:0000313" key="1">
    <source>
        <dbReference type="EMBL" id="MFC3107129.1"/>
    </source>
</evidence>
<gene>
    <name evidence="1" type="ORF">ACFOFO_03980</name>
</gene>
<comment type="caution">
    <text evidence="1">The sequence shown here is derived from an EMBL/GenBank/DDBJ whole genome shotgun (WGS) entry which is preliminary data.</text>
</comment>
<dbReference type="EMBL" id="JBHRTP010000008">
    <property type="protein sequence ID" value="MFC3107129.1"/>
    <property type="molecule type" value="Genomic_DNA"/>
</dbReference>
<accession>A0ABV7EYT8</accession>